<dbReference type="EMBL" id="JAYEET010000013">
    <property type="protein sequence ID" value="MEA1605399.1"/>
    <property type="molecule type" value="Genomic_DNA"/>
</dbReference>
<evidence type="ECO:0000313" key="1">
    <source>
        <dbReference type="EMBL" id="MEA1605399.1"/>
    </source>
</evidence>
<proteinExistence type="predicted"/>
<reference evidence="1 2" key="1">
    <citation type="submission" date="2023-12" db="EMBL/GenBank/DDBJ databases">
        <title>Pseudomonas sp. T5W1.</title>
        <authorList>
            <person name="Maltman C."/>
        </authorList>
    </citation>
    <scope>NUCLEOTIDE SEQUENCE [LARGE SCALE GENOMIC DNA]</scope>
    <source>
        <strain evidence="1 2">T5W1</strain>
    </source>
</reference>
<evidence type="ECO:0008006" key="3">
    <source>
        <dbReference type="Google" id="ProtNLM"/>
    </source>
</evidence>
<organism evidence="1 2">
    <name type="scientific">Pseudomonas spirodelae</name>
    <dbReference type="NCBI Taxonomy" id="3101751"/>
    <lineage>
        <taxon>Bacteria</taxon>
        <taxon>Pseudomonadati</taxon>
        <taxon>Pseudomonadota</taxon>
        <taxon>Gammaproteobacteria</taxon>
        <taxon>Pseudomonadales</taxon>
        <taxon>Pseudomonadaceae</taxon>
        <taxon>Pseudomonas</taxon>
    </lineage>
</organism>
<protein>
    <recommendedName>
        <fullName evidence="3">UDP-N-acetyl-D-galactosamine dehydrogenase</fullName>
    </recommendedName>
</protein>
<name>A0ABU5P6X4_9PSED</name>
<comment type="caution">
    <text evidence="1">The sequence shown here is derived from an EMBL/GenBank/DDBJ whole genome shotgun (WGS) entry which is preliminary data.</text>
</comment>
<gene>
    <name evidence="1" type="ORF">SOP97_06130</name>
</gene>
<accession>A0ABU5P6X4</accession>
<keyword evidence="2" id="KW-1185">Reference proteome</keyword>
<dbReference type="Proteomes" id="UP001292571">
    <property type="component" value="Unassembled WGS sequence"/>
</dbReference>
<dbReference type="RefSeq" id="WP_322948623.1">
    <property type="nucleotide sequence ID" value="NZ_JAYEET010000013.1"/>
</dbReference>
<evidence type="ECO:0000313" key="2">
    <source>
        <dbReference type="Proteomes" id="UP001292571"/>
    </source>
</evidence>
<sequence length="84" mass="9290">MLNFDELKLVAIGLGYVGLPLAIELDKQRSVLGFDINVNPSVRLKPGIALETYTSEFTLKRVRGLCATASHGVDLMSYRFVSFL</sequence>
<dbReference type="Gene3D" id="3.40.50.720">
    <property type="entry name" value="NAD(P)-binding Rossmann-like Domain"/>
    <property type="match status" value="1"/>
</dbReference>